<keyword evidence="1" id="KW-0812">Transmembrane</keyword>
<evidence type="ECO:0000256" key="1">
    <source>
        <dbReference type="SAM" id="Phobius"/>
    </source>
</evidence>
<sequence length="80" mass="8882">MGDYYENALGRTFHEEVADVHPPYVLPQILRGARRREAWLTALLCGALAALILAGLLLLTWGQEQPPAAPQTISTRLWEA</sequence>
<protein>
    <submittedName>
        <fullName evidence="2">Uncharacterized protein</fullName>
    </submittedName>
</protein>
<evidence type="ECO:0000313" key="3">
    <source>
        <dbReference type="Proteomes" id="UP001552427"/>
    </source>
</evidence>
<keyword evidence="1" id="KW-0472">Membrane</keyword>
<dbReference type="EMBL" id="JBFARM010000005">
    <property type="protein sequence ID" value="MEV4287406.1"/>
    <property type="molecule type" value="Genomic_DNA"/>
</dbReference>
<organism evidence="2 3">
    <name type="scientific">Nonomuraea bangladeshensis</name>
    <dbReference type="NCBI Taxonomy" id="404385"/>
    <lineage>
        <taxon>Bacteria</taxon>
        <taxon>Bacillati</taxon>
        <taxon>Actinomycetota</taxon>
        <taxon>Actinomycetes</taxon>
        <taxon>Streptosporangiales</taxon>
        <taxon>Streptosporangiaceae</taxon>
        <taxon>Nonomuraea</taxon>
    </lineage>
</organism>
<evidence type="ECO:0000313" key="2">
    <source>
        <dbReference type="EMBL" id="MEV4287406.1"/>
    </source>
</evidence>
<comment type="caution">
    <text evidence="2">The sequence shown here is derived from an EMBL/GenBank/DDBJ whole genome shotgun (WGS) entry which is preliminary data.</text>
</comment>
<feature type="transmembrane region" description="Helical" evidence="1">
    <location>
        <begin position="38"/>
        <end position="61"/>
    </location>
</feature>
<keyword evidence="3" id="KW-1185">Reference proteome</keyword>
<gene>
    <name evidence="2" type="ORF">AB0K40_18020</name>
</gene>
<dbReference type="Proteomes" id="UP001552427">
    <property type="component" value="Unassembled WGS sequence"/>
</dbReference>
<dbReference type="RefSeq" id="WP_364450844.1">
    <property type="nucleotide sequence ID" value="NZ_JBFARM010000005.1"/>
</dbReference>
<proteinExistence type="predicted"/>
<keyword evidence="1" id="KW-1133">Transmembrane helix</keyword>
<reference evidence="2 3" key="1">
    <citation type="submission" date="2024-06" db="EMBL/GenBank/DDBJ databases">
        <title>The Natural Products Discovery Center: Release of the First 8490 Sequenced Strains for Exploring Actinobacteria Biosynthetic Diversity.</title>
        <authorList>
            <person name="Kalkreuter E."/>
            <person name="Kautsar S.A."/>
            <person name="Yang D."/>
            <person name="Bader C.D."/>
            <person name="Teijaro C.N."/>
            <person name="Fluegel L."/>
            <person name="Davis C.M."/>
            <person name="Simpson J.R."/>
            <person name="Lauterbach L."/>
            <person name="Steele A.D."/>
            <person name="Gui C."/>
            <person name="Meng S."/>
            <person name="Li G."/>
            <person name="Viehrig K."/>
            <person name="Ye F."/>
            <person name="Su P."/>
            <person name="Kiefer A.F."/>
            <person name="Nichols A."/>
            <person name="Cepeda A.J."/>
            <person name="Yan W."/>
            <person name="Fan B."/>
            <person name="Jiang Y."/>
            <person name="Adhikari A."/>
            <person name="Zheng C.-J."/>
            <person name="Schuster L."/>
            <person name="Cowan T.M."/>
            <person name="Smanski M.J."/>
            <person name="Chevrette M.G."/>
            <person name="De Carvalho L.P.S."/>
            <person name="Shen B."/>
        </authorList>
    </citation>
    <scope>NUCLEOTIDE SEQUENCE [LARGE SCALE GENOMIC DNA]</scope>
    <source>
        <strain evidence="2 3">NPDC049574</strain>
    </source>
</reference>
<accession>A0ABV3H4F3</accession>
<name>A0ABV3H4F3_9ACTN</name>